<comment type="caution">
    <text evidence="1">The sequence shown here is derived from an EMBL/GenBank/DDBJ whole genome shotgun (WGS) entry which is preliminary data.</text>
</comment>
<gene>
    <name evidence="1" type="ORF">HF849_17785</name>
</gene>
<dbReference type="AlphaFoldDB" id="A0A7X9SR92"/>
<evidence type="ECO:0000313" key="2">
    <source>
        <dbReference type="Proteomes" id="UP000587880"/>
    </source>
</evidence>
<dbReference type="EMBL" id="JABAGD010000036">
    <property type="protein sequence ID" value="NMF06570.1"/>
    <property type="molecule type" value="Genomic_DNA"/>
</dbReference>
<protein>
    <submittedName>
        <fullName evidence="1">Uncharacterized protein</fullName>
    </submittedName>
</protein>
<reference evidence="1 2" key="1">
    <citation type="submission" date="2020-04" db="EMBL/GenBank/DDBJ databases">
        <authorList>
            <person name="Hitch T.C.A."/>
            <person name="Wylensek D."/>
            <person name="Clavel T."/>
        </authorList>
    </citation>
    <scope>NUCLEOTIDE SEQUENCE [LARGE SCALE GENOMIC DNA]</scope>
    <source>
        <strain evidence="1 2">WB01_NA02</strain>
    </source>
</reference>
<sequence>MPTLTHRKCRTTPVRIDIVSNYNLQLIAHAKLLPGQTKESDAVDIITDVYYEFLCTSKFNSMEQYLITCGSSAGKELIKLANITNVPPTFNPFMNENNGGNGGGGANDDATSRTLWNPIAKELHNAIMWLICLYNIDPPNGPLLEIKADLETWPNSKPFLSKVKSINTIAKKYTIDSTLTNKINELNFENLRQFTFSHLNSILEENDVKSYF</sequence>
<accession>A0A7X9SR92</accession>
<evidence type="ECO:0000313" key="1">
    <source>
        <dbReference type="EMBL" id="NMF06570.1"/>
    </source>
</evidence>
<name>A0A7X9SR92_CLOBE</name>
<organism evidence="1 2">
    <name type="scientific">Clostridium beijerinckii</name>
    <name type="common">Clostridium MP</name>
    <dbReference type="NCBI Taxonomy" id="1520"/>
    <lineage>
        <taxon>Bacteria</taxon>
        <taxon>Bacillati</taxon>
        <taxon>Bacillota</taxon>
        <taxon>Clostridia</taxon>
        <taxon>Eubacteriales</taxon>
        <taxon>Clostridiaceae</taxon>
        <taxon>Clostridium</taxon>
    </lineage>
</organism>
<dbReference type="RefSeq" id="WP_168982668.1">
    <property type="nucleotide sequence ID" value="NZ_JABAGD010000036.1"/>
</dbReference>
<dbReference type="Proteomes" id="UP000587880">
    <property type="component" value="Unassembled WGS sequence"/>
</dbReference>
<proteinExistence type="predicted"/>